<accession>A0A8S1F647</accession>
<reference evidence="17 18" key="1">
    <citation type="submission" date="2020-04" db="EMBL/GenBank/DDBJ databases">
        <authorList>
            <person name="Laetsch R D."/>
            <person name="Stevens L."/>
            <person name="Kumar S."/>
            <person name="Blaxter L. M."/>
        </authorList>
    </citation>
    <scope>NUCLEOTIDE SEQUENCE [LARGE SCALE GENOMIC DNA]</scope>
</reference>
<keyword evidence="5" id="KW-0808">Transferase</keyword>
<proteinExistence type="inferred from homology"/>
<feature type="domain" description="Chitin synthase chs-1/2 N-terminal putative transporter" evidence="16">
    <location>
        <begin position="172"/>
        <end position="563"/>
    </location>
</feature>
<feature type="coiled-coil region" evidence="13">
    <location>
        <begin position="1171"/>
        <end position="1208"/>
    </location>
</feature>
<evidence type="ECO:0000313" key="17">
    <source>
        <dbReference type="EMBL" id="CAB3407626.1"/>
    </source>
</evidence>
<keyword evidence="6 14" id="KW-0812">Transmembrane</keyword>
<dbReference type="InterPro" id="IPR029044">
    <property type="entry name" value="Nucleotide-diphossugar_trans"/>
</dbReference>
<feature type="transmembrane region" description="Helical" evidence="14">
    <location>
        <begin position="184"/>
        <end position="208"/>
    </location>
</feature>
<dbReference type="Pfam" id="PF15377">
    <property type="entry name" value="DUF4604"/>
    <property type="match status" value="1"/>
</dbReference>
<evidence type="ECO:0000259" key="16">
    <source>
        <dbReference type="Pfam" id="PF23000"/>
    </source>
</evidence>
<comment type="caution">
    <text evidence="17">The sequence shown here is derived from an EMBL/GenBank/DDBJ whole genome shotgun (WGS) entry which is preliminary data.</text>
</comment>
<dbReference type="Pfam" id="PF23000">
    <property type="entry name" value="ChitinSynthase_IV_N"/>
    <property type="match status" value="1"/>
</dbReference>
<dbReference type="Proteomes" id="UP000494206">
    <property type="component" value="Unassembled WGS sequence"/>
</dbReference>
<evidence type="ECO:0000256" key="14">
    <source>
        <dbReference type="SAM" id="Phobius"/>
    </source>
</evidence>
<dbReference type="EC" id="2.4.1.16" evidence="2"/>
<evidence type="ECO:0000256" key="3">
    <source>
        <dbReference type="ARBA" id="ARBA00022475"/>
    </source>
</evidence>
<dbReference type="GO" id="GO:0006031">
    <property type="term" value="P:chitin biosynthetic process"/>
    <property type="evidence" value="ECO:0007669"/>
    <property type="project" value="TreeGrafter"/>
</dbReference>
<evidence type="ECO:0000256" key="5">
    <source>
        <dbReference type="ARBA" id="ARBA00022679"/>
    </source>
</evidence>
<feature type="transmembrane region" description="Helical" evidence="14">
    <location>
        <begin position="1045"/>
        <end position="1065"/>
    </location>
</feature>
<comment type="catalytic activity">
    <reaction evidence="12">
        <text>[(1-&gt;4)-N-acetyl-beta-D-glucosaminyl](n) + UDP-N-acetyl-alpha-D-glucosamine = [(1-&gt;4)-N-acetyl-beta-D-glucosaminyl](n+1) + UDP + H(+)</text>
        <dbReference type="Rhea" id="RHEA:16637"/>
        <dbReference type="Rhea" id="RHEA-COMP:9593"/>
        <dbReference type="Rhea" id="RHEA-COMP:9595"/>
        <dbReference type="ChEBI" id="CHEBI:15378"/>
        <dbReference type="ChEBI" id="CHEBI:17029"/>
        <dbReference type="ChEBI" id="CHEBI:57705"/>
        <dbReference type="ChEBI" id="CHEBI:58223"/>
        <dbReference type="EC" id="2.4.1.16"/>
    </reaction>
</comment>
<organism evidence="17 18">
    <name type="scientific">Caenorhabditis bovis</name>
    <dbReference type="NCBI Taxonomy" id="2654633"/>
    <lineage>
        <taxon>Eukaryota</taxon>
        <taxon>Metazoa</taxon>
        <taxon>Ecdysozoa</taxon>
        <taxon>Nematoda</taxon>
        <taxon>Chromadorea</taxon>
        <taxon>Rhabditida</taxon>
        <taxon>Rhabditina</taxon>
        <taxon>Rhabditomorpha</taxon>
        <taxon>Rhabditoidea</taxon>
        <taxon>Rhabditidae</taxon>
        <taxon>Peloderinae</taxon>
        <taxon>Caenorhabditis</taxon>
    </lineage>
</organism>
<feature type="transmembrane region" description="Helical" evidence="14">
    <location>
        <begin position="977"/>
        <end position="1004"/>
    </location>
</feature>
<dbReference type="GO" id="GO:0004100">
    <property type="term" value="F:chitin synthase activity"/>
    <property type="evidence" value="ECO:0007669"/>
    <property type="project" value="UniProtKB-EC"/>
</dbReference>
<dbReference type="SUPFAM" id="SSF53448">
    <property type="entry name" value="Nucleotide-diphospho-sugar transferases"/>
    <property type="match status" value="1"/>
</dbReference>
<feature type="transmembrane region" description="Helical" evidence="14">
    <location>
        <begin position="1358"/>
        <end position="1379"/>
    </location>
</feature>
<evidence type="ECO:0000256" key="12">
    <source>
        <dbReference type="ARBA" id="ARBA00048014"/>
    </source>
</evidence>
<feature type="transmembrane region" description="Helical" evidence="14">
    <location>
        <begin position="417"/>
        <end position="437"/>
    </location>
</feature>
<dbReference type="FunFam" id="3.90.550.10:FF:000139">
    <property type="entry name" value="Chitin synthase 8"/>
    <property type="match status" value="1"/>
</dbReference>
<keyword evidence="10" id="KW-0325">Glycoprotein</keyword>
<feature type="transmembrane region" description="Helical" evidence="14">
    <location>
        <begin position="367"/>
        <end position="385"/>
    </location>
</feature>
<feature type="transmembrane region" description="Helical" evidence="14">
    <location>
        <begin position="1071"/>
        <end position="1091"/>
    </location>
</feature>
<evidence type="ECO:0000256" key="4">
    <source>
        <dbReference type="ARBA" id="ARBA00022676"/>
    </source>
</evidence>
<dbReference type="GO" id="GO:0005886">
    <property type="term" value="C:plasma membrane"/>
    <property type="evidence" value="ECO:0007669"/>
    <property type="project" value="UniProtKB-SubCell"/>
</dbReference>
<evidence type="ECO:0000256" key="1">
    <source>
        <dbReference type="ARBA" id="ARBA00004651"/>
    </source>
</evidence>
<keyword evidence="7 14" id="KW-1133">Transmembrane helix</keyword>
<dbReference type="EMBL" id="CADEPM010000006">
    <property type="protein sequence ID" value="CAB3407626.1"/>
    <property type="molecule type" value="Genomic_DNA"/>
</dbReference>
<dbReference type="InterPro" id="IPR055120">
    <property type="entry name" value="Chs-1/2_IV_N"/>
</dbReference>
<keyword evidence="3" id="KW-1003">Cell membrane</keyword>
<evidence type="ECO:0000256" key="2">
    <source>
        <dbReference type="ARBA" id="ARBA00012543"/>
    </source>
</evidence>
<feature type="transmembrane region" description="Helical" evidence="14">
    <location>
        <begin position="1016"/>
        <end position="1033"/>
    </location>
</feature>
<evidence type="ECO:0000256" key="7">
    <source>
        <dbReference type="ARBA" id="ARBA00022989"/>
    </source>
</evidence>
<dbReference type="Gene3D" id="3.90.550.10">
    <property type="entry name" value="Spore Coat Polysaccharide Biosynthesis Protein SpsA, Chain A"/>
    <property type="match status" value="1"/>
</dbReference>
<feature type="transmembrane region" description="Helical" evidence="14">
    <location>
        <begin position="337"/>
        <end position="361"/>
    </location>
</feature>
<dbReference type="InterPro" id="IPR004835">
    <property type="entry name" value="Chitin_synth"/>
</dbReference>
<feature type="domain" description="DUF4604" evidence="15">
    <location>
        <begin position="19"/>
        <end position="144"/>
    </location>
</feature>
<evidence type="ECO:0000256" key="9">
    <source>
        <dbReference type="ARBA" id="ARBA00023136"/>
    </source>
</evidence>
<dbReference type="PANTHER" id="PTHR22914:SF12">
    <property type="entry name" value="CHITIN SYNTHASE CHS-1"/>
    <property type="match status" value="1"/>
</dbReference>
<gene>
    <name evidence="17" type="ORF">CBOVIS_LOCUS9528</name>
</gene>
<feature type="transmembrane region" description="Helical" evidence="14">
    <location>
        <begin position="463"/>
        <end position="482"/>
    </location>
</feature>
<comment type="similarity">
    <text evidence="11">Belongs to the chitin synthase family. Class IV subfamily.</text>
</comment>
<dbReference type="PANTHER" id="PTHR22914">
    <property type="entry name" value="CHITIN SYNTHASE"/>
    <property type="match status" value="1"/>
</dbReference>
<sequence>MSGRGNTTKSSLTFKEKSSLRFVEQEEPDFIKAMKSKLGYREPAKLEDKFADEAGPPDFDDDETDLMRMKEEDRPQVVVLDSATDLTKEDLDKELEAKRKEEDDRKIAEGKITFKKPVKRNADGSEEVNDKKKKAREEIVEIKVQKSMDDGENYWNAFRSHKRLASDGPTLSPWMVTSLQATKLFLFASCNILLTLGSVFSKLIILIMSTNILPHSHLIDKFSRKCSRAIVRRTSTTTAGIYTSLFLVQCLPDVIHFVQASMEIWKGRCGSIMRSLVFLEGLRAIGLAVLTFHTFPQLDLARCLALGACFPLVAVFQRSLVAMMTASRNGRSFKNRLGRCFLAIPHVIMCLILLSSCYIWTLFDGKFTATISLPIGVICASIGFWESWINVTHANTSYDELYRIKYAVRKMNNSTKAAVALSRIICTVSVIISAVFMNGHKKLTLASFTKAIFHWNTRQNHTMLLLLAFGILFLHLAMRGIARFLAALDLHPISFIHPLSIAPILGYCIVRNICSSPTCSIARRLKKFGLRWICDQWFQDSQNMTSPDFYICLIWLVVGCYRGWRLVRQRYFDANEEIISSMPPVSNGLCIEQSLVIFQHSLNRQEKTTLIEEDDPYDENDELRIRNDEVDRTSTVYACATMWHETETEMRQVLRSILKLDVDHATRLVNKKPNEIRYRLEGHIFIDDAWEDNEEDGIQKREPNEYFVMFFELLNEMTGERLNENGKLETRILVNTPYGGRLVVKLPSGTLLFVHLKDKKLIRHKKRWSQVMYMYYLLGHRIMDCPLSIEDRQQMADNTFILAIDGDSKFEPDALLRLLHLMNTKSDIGCACGRIHPIGSGIMVWYQKFEYAIAHWFQKAAEHVFGCVLCAPGCFSLFRASALMDDNIMHKYTKTASEPRHFVQYDQGEDRWLSTLLLKQGYRIEYAAASDAETYAPEGFEEFFNQRRRWTPSSIANTIDLLMDYKRASENNESISYAYIAYQFLVIFFSMLGPAIIFTMLVFAQVAAFGVAGSDVMLYNGIPIGLFVLLCFTTESNVQLAYAKVMSIAYAFVMLAVLVATSSQIVLETVFAPTSLFIVTMVFIFFFAACLHPKEFTNIIHGIVFFLMIPATYVFLTLYSLINLNVINWGTREAVAKATGQKAKKAPMELWLDKILDVLKKGLRFITGREKKEEVEKRERLEKKLTKIELALKNIDDTNEVKKILEENQKPEMAEHETQTIQAAEGAEGDEKAMKEVFKANKYVWMTNKHLKVCERGKLKSAEKMFWNQLIETYLKPIKSTPAETKQVADGLASLRNQIAFTILLINALLAMAIFLIQKHKNVLSIKYIPYVGFKHTKMNETTGQYEKTDEPLKIDPLGMGIVVFLIAILFIQTLGMLLHRLNTMIGAFQEVRNLQDYGVSVRPNTKNEDERILTNARLMINATNVQSGHAGDGYTRHRADESDTGNVLYKLQKARLAKRMQRSALPS</sequence>
<dbReference type="Pfam" id="PF03142">
    <property type="entry name" value="Chitin_synth_2"/>
    <property type="match status" value="1"/>
</dbReference>
<keyword evidence="4" id="KW-0328">Glycosyltransferase</keyword>
<evidence type="ECO:0000256" key="6">
    <source>
        <dbReference type="ARBA" id="ARBA00022692"/>
    </source>
</evidence>
<evidence type="ECO:0000256" key="11">
    <source>
        <dbReference type="ARBA" id="ARBA00046329"/>
    </source>
</evidence>
<evidence type="ECO:0000259" key="15">
    <source>
        <dbReference type="Pfam" id="PF15377"/>
    </source>
</evidence>
<feature type="transmembrane region" description="Helical" evidence="14">
    <location>
        <begin position="1103"/>
        <end position="1122"/>
    </location>
</feature>
<dbReference type="CDD" id="cd04190">
    <property type="entry name" value="Chitin_synth_C"/>
    <property type="match status" value="1"/>
</dbReference>
<evidence type="ECO:0000313" key="18">
    <source>
        <dbReference type="Proteomes" id="UP000494206"/>
    </source>
</evidence>
<protein>
    <recommendedName>
        <fullName evidence="2">chitin synthase</fullName>
        <ecNumber evidence="2">2.4.1.16</ecNumber>
    </recommendedName>
</protein>
<evidence type="ECO:0000256" key="10">
    <source>
        <dbReference type="ARBA" id="ARBA00023180"/>
    </source>
</evidence>
<dbReference type="InterPro" id="IPR027911">
    <property type="entry name" value="DUF4604"/>
</dbReference>
<feature type="transmembrane region" description="Helical" evidence="14">
    <location>
        <begin position="298"/>
        <end position="316"/>
    </location>
</feature>
<evidence type="ECO:0000256" key="13">
    <source>
        <dbReference type="SAM" id="Coils"/>
    </source>
</evidence>
<keyword evidence="9 14" id="KW-0472">Membrane</keyword>
<name>A0A8S1F647_9PELO</name>
<comment type="subcellular location">
    <subcellularLocation>
        <location evidence="1">Cell membrane</location>
        <topology evidence="1">Multi-pass membrane protein</topology>
    </subcellularLocation>
</comment>
<keyword evidence="8 13" id="KW-0175">Coiled coil</keyword>
<feature type="transmembrane region" description="Helical" evidence="14">
    <location>
        <begin position="1299"/>
        <end position="1317"/>
    </location>
</feature>
<keyword evidence="18" id="KW-1185">Reference proteome</keyword>
<evidence type="ECO:0000256" key="8">
    <source>
        <dbReference type="ARBA" id="ARBA00023054"/>
    </source>
</evidence>
<dbReference type="OrthoDB" id="370884at2759"/>